<dbReference type="VEuPathDB" id="VectorBase:ASIC013061"/>
<reference evidence="2 4" key="1">
    <citation type="journal article" date="2014" name="BMC Genomics">
        <title>Genome sequence of Anopheles sinensis provides insight into genetics basis of mosquito competence for malaria parasites.</title>
        <authorList>
            <person name="Zhou D."/>
            <person name="Zhang D."/>
            <person name="Ding G."/>
            <person name="Shi L."/>
            <person name="Hou Q."/>
            <person name="Ye Y."/>
            <person name="Xu Y."/>
            <person name="Zhou H."/>
            <person name="Xiong C."/>
            <person name="Li S."/>
            <person name="Yu J."/>
            <person name="Hong S."/>
            <person name="Yu X."/>
            <person name="Zou P."/>
            <person name="Chen C."/>
            <person name="Chang X."/>
            <person name="Wang W."/>
            <person name="Lv Y."/>
            <person name="Sun Y."/>
            <person name="Ma L."/>
            <person name="Shen B."/>
            <person name="Zhu C."/>
        </authorList>
    </citation>
    <scope>NUCLEOTIDE SEQUENCE [LARGE SCALE GENOMIC DNA]</scope>
</reference>
<sequence>MKVVLCLFALLAVALARPQSEGYQFWPETLARAQQLQFVLPNEKLLDFQVAPLVNQRENVPYNVPVQVNQIVVPLDEPAVYQPLQRNVDELLTRY</sequence>
<feature type="signal peptide" evidence="1">
    <location>
        <begin position="1"/>
        <end position="16"/>
    </location>
</feature>
<organism evidence="3 4">
    <name type="scientific">Anopheles sinensis</name>
    <name type="common">Mosquito</name>
    <dbReference type="NCBI Taxonomy" id="74873"/>
    <lineage>
        <taxon>Eukaryota</taxon>
        <taxon>Metazoa</taxon>
        <taxon>Ecdysozoa</taxon>
        <taxon>Arthropoda</taxon>
        <taxon>Hexapoda</taxon>
        <taxon>Insecta</taxon>
        <taxon>Pterygota</taxon>
        <taxon>Neoptera</taxon>
        <taxon>Endopterygota</taxon>
        <taxon>Diptera</taxon>
        <taxon>Nematocera</taxon>
        <taxon>Culicoidea</taxon>
        <taxon>Culicidae</taxon>
        <taxon>Anophelinae</taxon>
        <taxon>Anopheles</taxon>
    </lineage>
</organism>
<dbReference type="EMBL" id="KE525299">
    <property type="protein sequence ID" value="KFB45226.1"/>
    <property type="molecule type" value="Genomic_DNA"/>
</dbReference>
<proteinExistence type="predicted"/>
<feature type="chain" id="PRO_5001784205" evidence="1">
    <location>
        <begin position="17"/>
        <end position="95"/>
    </location>
</feature>
<accession>A0A084W4T2</accession>
<evidence type="ECO:0000256" key="1">
    <source>
        <dbReference type="SAM" id="SignalP"/>
    </source>
</evidence>
<evidence type="ECO:0000313" key="3">
    <source>
        <dbReference type="EnsemblMetazoa" id="ASIC013061-PA"/>
    </source>
</evidence>
<evidence type="ECO:0000313" key="2">
    <source>
        <dbReference type="EMBL" id="KFB45226.1"/>
    </source>
</evidence>
<reference evidence="3" key="2">
    <citation type="submission" date="2020-05" db="UniProtKB">
        <authorList>
            <consortium name="EnsemblMetazoa"/>
        </authorList>
    </citation>
    <scope>IDENTIFICATION</scope>
</reference>
<dbReference type="AlphaFoldDB" id="A0A084W4T2"/>
<dbReference type="Proteomes" id="UP000030765">
    <property type="component" value="Unassembled WGS sequence"/>
</dbReference>
<dbReference type="EnsemblMetazoa" id="ASIC013061-RA">
    <property type="protein sequence ID" value="ASIC013061-PA"/>
    <property type="gene ID" value="ASIC013061"/>
</dbReference>
<evidence type="ECO:0000313" key="4">
    <source>
        <dbReference type="Proteomes" id="UP000030765"/>
    </source>
</evidence>
<dbReference type="EMBL" id="ATLV01020381">
    <property type="status" value="NOT_ANNOTATED_CDS"/>
    <property type="molecule type" value="Genomic_DNA"/>
</dbReference>
<dbReference type="OMA" id="VNQRENV"/>
<keyword evidence="1" id="KW-0732">Signal</keyword>
<protein>
    <submittedName>
        <fullName evidence="2 3">Uncharacterized protein</fullName>
    </submittedName>
</protein>
<dbReference type="VEuPathDB" id="VectorBase:ASIS003716"/>
<name>A0A084W4T2_ANOSI</name>
<gene>
    <name evidence="2" type="ORF">ZHAS_00013061</name>
</gene>
<keyword evidence="4" id="KW-1185">Reference proteome</keyword>